<evidence type="ECO:0000313" key="2">
    <source>
        <dbReference type="EMBL" id="KAF2224426.1"/>
    </source>
</evidence>
<dbReference type="Proteomes" id="UP000799538">
    <property type="component" value="Unassembled WGS sequence"/>
</dbReference>
<name>A0A6A6GFD4_9PEZI</name>
<feature type="region of interest" description="Disordered" evidence="1">
    <location>
        <begin position="67"/>
        <end position="112"/>
    </location>
</feature>
<evidence type="ECO:0000313" key="3">
    <source>
        <dbReference type="Proteomes" id="UP000799538"/>
    </source>
</evidence>
<protein>
    <submittedName>
        <fullName evidence="2">Uncharacterized protein</fullName>
    </submittedName>
</protein>
<reference evidence="3" key="1">
    <citation type="journal article" date="2020" name="Stud. Mycol.">
        <title>101 Dothideomycetes genomes: A test case for predicting lifestyles and emergence of pathogens.</title>
        <authorList>
            <person name="Haridas S."/>
            <person name="Albert R."/>
            <person name="Binder M."/>
            <person name="Bloem J."/>
            <person name="LaButti K."/>
            <person name="Salamov A."/>
            <person name="Andreopoulos B."/>
            <person name="Baker S."/>
            <person name="Barry K."/>
            <person name="Bills G."/>
            <person name="Bluhm B."/>
            <person name="Cannon C."/>
            <person name="Castanera R."/>
            <person name="Culley D."/>
            <person name="Daum C."/>
            <person name="Ezra D."/>
            <person name="Gonzalez J."/>
            <person name="Henrissat B."/>
            <person name="Kuo A."/>
            <person name="Liang C."/>
            <person name="Lipzen A."/>
            <person name="Lutzoni F."/>
            <person name="Magnuson J."/>
            <person name="Mondo S."/>
            <person name="Nolan M."/>
            <person name="Ohm R."/>
            <person name="Pangilinan J."/>
            <person name="Park H.-J."/>
            <person name="Ramirez L."/>
            <person name="Alfaro M."/>
            <person name="Sun H."/>
            <person name="Tritt A."/>
            <person name="Yoshinaga Y."/>
            <person name="Zwiers L.-H."/>
            <person name="Turgeon B."/>
            <person name="Goodwin S."/>
            <person name="Spatafora J."/>
            <person name="Crous P."/>
            <person name="Grigoriev I."/>
        </authorList>
    </citation>
    <scope>NUCLEOTIDE SEQUENCE [LARGE SCALE GENOMIC DNA]</scope>
    <source>
        <strain evidence="3">CECT 20119</strain>
    </source>
</reference>
<proteinExistence type="predicted"/>
<accession>A0A6A6GFD4</accession>
<sequence length="240" mass="26483">MSRNERIVPIIDNYQKEEEDEELLEKLTLLNTSEFTFDLTSSPSYHSQAAPLLPFLPTTPYHAIRTTTHQSTSLTKRTDPPSAPSRDALGRVPTPQGHEWWKSPIPTPTKRKRDAVATISRAWGDDWVTAVLAEDLRPKVPTGMGRTERQLTSKEMSTALYEDAGKVMDDPYQYSGNLLVALAKVAGMSEGEGGAVGDMLREAMEERNRKGGAGGVEIVLEVLPDDVWEVFGKITGSKQG</sequence>
<dbReference type="OrthoDB" id="10417740at2759"/>
<dbReference type="EMBL" id="ML992505">
    <property type="protein sequence ID" value="KAF2224426.1"/>
    <property type="molecule type" value="Genomic_DNA"/>
</dbReference>
<evidence type="ECO:0000256" key="1">
    <source>
        <dbReference type="SAM" id="MobiDB-lite"/>
    </source>
</evidence>
<organism evidence="2 3">
    <name type="scientific">Elsinoe ampelina</name>
    <dbReference type="NCBI Taxonomy" id="302913"/>
    <lineage>
        <taxon>Eukaryota</taxon>
        <taxon>Fungi</taxon>
        <taxon>Dikarya</taxon>
        <taxon>Ascomycota</taxon>
        <taxon>Pezizomycotina</taxon>
        <taxon>Dothideomycetes</taxon>
        <taxon>Dothideomycetidae</taxon>
        <taxon>Myriangiales</taxon>
        <taxon>Elsinoaceae</taxon>
        <taxon>Elsinoe</taxon>
    </lineage>
</organism>
<gene>
    <name evidence="2" type="ORF">BDZ85DRAFT_318358</name>
</gene>
<dbReference type="AlphaFoldDB" id="A0A6A6GFD4"/>
<keyword evidence="3" id="KW-1185">Reference proteome</keyword>